<dbReference type="InParanoid" id="A0A1Z5JFH0"/>
<evidence type="ECO:0000313" key="1">
    <source>
        <dbReference type="EMBL" id="GAX12676.1"/>
    </source>
</evidence>
<proteinExistence type="predicted"/>
<accession>A0A1Z5JFH0</accession>
<gene>
    <name evidence="1" type="ORF">FisN_13Lu169</name>
</gene>
<sequence length="81" mass="9196">MKHNTDDNDHAGCRCLLLSSMQAIYPVVTKFLIKKSAPPIDTPPIDCRFSPRNYTDLCKPLWKPFVSNAILWRANVDCFGV</sequence>
<organism evidence="1 2">
    <name type="scientific">Fistulifera solaris</name>
    <name type="common">Oleaginous diatom</name>
    <dbReference type="NCBI Taxonomy" id="1519565"/>
    <lineage>
        <taxon>Eukaryota</taxon>
        <taxon>Sar</taxon>
        <taxon>Stramenopiles</taxon>
        <taxon>Ochrophyta</taxon>
        <taxon>Bacillariophyta</taxon>
        <taxon>Bacillariophyceae</taxon>
        <taxon>Bacillariophycidae</taxon>
        <taxon>Naviculales</taxon>
        <taxon>Naviculaceae</taxon>
        <taxon>Fistulifera</taxon>
    </lineage>
</organism>
<dbReference type="Proteomes" id="UP000198406">
    <property type="component" value="Unassembled WGS sequence"/>
</dbReference>
<dbReference type="EMBL" id="BDSP01000053">
    <property type="protein sequence ID" value="GAX12676.1"/>
    <property type="molecule type" value="Genomic_DNA"/>
</dbReference>
<dbReference type="AlphaFoldDB" id="A0A1Z5JFH0"/>
<comment type="caution">
    <text evidence="1">The sequence shown here is derived from an EMBL/GenBank/DDBJ whole genome shotgun (WGS) entry which is preliminary data.</text>
</comment>
<keyword evidence="2" id="KW-1185">Reference proteome</keyword>
<evidence type="ECO:0000313" key="2">
    <source>
        <dbReference type="Proteomes" id="UP000198406"/>
    </source>
</evidence>
<name>A0A1Z5JFH0_FISSO</name>
<protein>
    <submittedName>
        <fullName evidence="1">Uncharacterized protein</fullName>
    </submittedName>
</protein>
<reference evidence="1 2" key="1">
    <citation type="journal article" date="2015" name="Plant Cell">
        <title>Oil accumulation by the oleaginous diatom Fistulifera solaris as revealed by the genome and transcriptome.</title>
        <authorList>
            <person name="Tanaka T."/>
            <person name="Maeda Y."/>
            <person name="Veluchamy A."/>
            <person name="Tanaka M."/>
            <person name="Abida H."/>
            <person name="Marechal E."/>
            <person name="Bowler C."/>
            <person name="Muto M."/>
            <person name="Sunaga Y."/>
            <person name="Tanaka M."/>
            <person name="Yoshino T."/>
            <person name="Taniguchi T."/>
            <person name="Fukuda Y."/>
            <person name="Nemoto M."/>
            <person name="Matsumoto M."/>
            <person name="Wong P.S."/>
            <person name="Aburatani S."/>
            <person name="Fujibuchi W."/>
        </authorList>
    </citation>
    <scope>NUCLEOTIDE SEQUENCE [LARGE SCALE GENOMIC DNA]</scope>
    <source>
        <strain evidence="1 2">JPCC DA0580</strain>
    </source>
</reference>